<evidence type="ECO:0000256" key="2">
    <source>
        <dbReference type="ARBA" id="ARBA00013194"/>
    </source>
</evidence>
<evidence type="ECO:0000256" key="4">
    <source>
        <dbReference type="ARBA" id="ARBA00023235"/>
    </source>
</evidence>
<reference evidence="8" key="1">
    <citation type="submission" date="2020-09" db="EMBL/GenBank/DDBJ databases">
        <title>Nocardioides sp. strain MJB4 16S ribosomal RNA gene Genome sequencing and assembly.</title>
        <authorList>
            <person name="Kim I."/>
        </authorList>
    </citation>
    <scope>NUCLEOTIDE SEQUENCE</scope>
    <source>
        <strain evidence="8">MJB4</strain>
    </source>
</reference>
<dbReference type="AlphaFoldDB" id="A0A927K5S2"/>
<keyword evidence="4 5" id="KW-0413">Isomerase</keyword>
<dbReference type="PROSITE" id="PS50059">
    <property type="entry name" value="FKBP_PPIASE"/>
    <property type="match status" value="2"/>
</dbReference>
<dbReference type="Proteomes" id="UP000616839">
    <property type="component" value="Unassembled WGS sequence"/>
</dbReference>
<comment type="catalytic activity">
    <reaction evidence="1 5">
        <text>[protein]-peptidylproline (omega=180) = [protein]-peptidylproline (omega=0)</text>
        <dbReference type="Rhea" id="RHEA:16237"/>
        <dbReference type="Rhea" id="RHEA-COMP:10747"/>
        <dbReference type="Rhea" id="RHEA-COMP:10748"/>
        <dbReference type="ChEBI" id="CHEBI:83833"/>
        <dbReference type="ChEBI" id="CHEBI:83834"/>
        <dbReference type="EC" id="5.2.1.8"/>
    </reaction>
</comment>
<keyword evidence="3 5" id="KW-0697">Rotamase</keyword>
<dbReference type="EMBL" id="JACYXZ010000002">
    <property type="protein sequence ID" value="MBD8869528.1"/>
    <property type="molecule type" value="Genomic_DNA"/>
</dbReference>
<feature type="chain" id="PRO_5039411376" description="peptidylprolyl isomerase" evidence="6">
    <location>
        <begin position="29"/>
        <end position="322"/>
    </location>
</feature>
<comment type="caution">
    <text evidence="8">The sequence shown here is derived from an EMBL/GenBank/DDBJ whole genome shotgun (WGS) entry which is preliminary data.</text>
</comment>
<evidence type="ECO:0000256" key="6">
    <source>
        <dbReference type="SAM" id="SignalP"/>
    </source>
</evidence>
<proteinExistence type="predicted"/>
<keyword evidence="9" id="KW-1185">Reference proteome</keyword>
<dbReference type="PANTHER" id="PTHR10516">
    <property type="entry name" value="PEPTIDYL-PROLYL CIS-TRANS ISOMERASE"/>
    <property type="match status" value="1"/>
</dbReference>
<evidence type="ECO:0000256" key="1">
    <source>
        <dbReference type="ARBA" id="ARBA00000971"/>
    </source>
</evidence>
<dbReference type="InterPro" id="IPR046357">
    <property type="entry name" value="PPIase_dom_sf"/>
</dbReference>
<dbReference type="PANTHER" id="PTHR10516:SF443">
    <property type="entry name" value="FK506-BINDING PROTEIN 59-RELATED"/>
    <property type="match status" value="1"/>
</dbReference>
<evidence type="ECO:0000256" key="3">
    <source>
        <dbReference type="ARBA" id="ARBA00023110"/>
    </source>
</evidence>
<sequence length="322" mass="32871">MRRVPALPGSSAVLPAVLLALGLGGLTACGTDDGSGSIDGGAAAAGTVTVSGDFGKAPKVKYDGRLGQETSETTVLTEGEGADVEDGESAMVHLYIGNGFSGEKAYSTYDDNRPTVLEVGENSLPALREAVVGHPAGSRVQVLAAPEDAYGEAGNPNLFIGNGDSVVFVVDILSTVLDGPEGAEQEAPAGLPSITETDGTVTALDFADAEPAGKGLQVVTLVEGEGPEIEKGSFLAMHYLGQVEGKKKPFDENYSAEAITPFRIGKGDLIKGWDEGLVGVPVGSRVMLVVPPRFGYGAKGNDGAGIKGTDTIYFVIDVLGVS</sequence>
<evidence type="ECO:0000259" key="7">
    <source>
        <dbReference type="PROSITE" id="PS50059"/>
    </source>
</evidence>
<name>A0A927K5S2_9ACTN</name>
<keyword evidence="6" id="KW-0732">Signal</keyword>
<dbReference type="EC" id="5.2.1.8" evidence="2 5"/>
<feature type="domain" description="PPIase FKBP-type" evidence="7">
    <location>
        <begin position="232"/>
        <end position="322"/>
    </location>
</feature>
<dbReference type="Pfam" id="PF00254">
    <property type="entry name" value="FKBP_C"/>
    <property type="match status" value="2"/>
</dbReference>
<dbReference type="GO" id="GO:0003755">
    <property type="term" value="F:peptidyl-prolyl cis-trans isomerase activity"/>
    <property type="evidence" value="ECO:0007669"/>
    <property type="project" value="UniProtKB-KW"/>
</dbReference>
<dbReference type="RefSeq" id="WP_192142288.1">
    <property type="nucleotide sequence ID" value="NZ_JACYXZ010000002.1"/>
</dbReference>
<dbReference type="InterPro" id="IPR001179">
    <property type="entry name" value="PPIase_FKBP_dom"/>
</dbReference>
<protein>
    <recommendedName>
        <fullName evidence="2 5">peptidylprolyl isomerase</fullName>
        <ecNumber evidence="2 5">5.2.1.8</ecNumber>
    </recommendedName>
</protein>
<organism evidence="8 9">
    <name type="scientific">Nocardioides donggukensis</name>
    <dbReference type="NCBI Taxonomy" id="2774019"/>
    <lineage>
        <taxon>Bacteria</taxon>
        <taxon>Bacillati</taxon>
        <taxon>Actinomycetota</taxon>
        <taxon>Actinomycetes</taxon>
        <taxon>Propionibacteriales</taxon>
        <taxon>Nocardioidaceae</taxon>
        <taxon>Nocardioides</taxon>
    </lineage>
</organism>
<dbReference type="PROSITE" id="PS51257">
    <property type="entry name" value="PROKAR_LIPOPROTEIN"/>
    <property type="match status" value="1"/>
</dbReference>
<gene>
    <name evidence="8" type="ORF">IE331_07820</name>
</gene>
<dbReference type="SUPFAM" id="SSF54534">
    <property type="entry name" value="FKBP-like"/>
    <property type="match status" value="2"/>
</dbReference>
<evidence type="ECO:0000256" key="5">
    <source>
        <dbReference type="PROSITE-ProRule" id="PRU00277"/>
    </source>
</evidence>
<dbReference type="InterPro" id="IPR050689">
    <property type="entry name" value="FKBP-type_PPIase"/>
</dbReference>
<feature type="signal peptide" evidence="6">
    <location>
        <begin position="1"/>
        <end position="28"/>
    </location>
</feature>
<feature type="domain" description="PPIase FKBP-type" evidence="7">
    <location>
        <begin position="87"/>
        <end position="176"/>
    </location>
</feature>
<evidence type="ECO:0000313" key="8">
    <source>
        <dbReference type="EMBL" id="MBD8869528.1"/>
    </source>
</evidence>
<accession>A0A927K5S2</accession>
<evidence type="ECO:0000313" key="9">
    <source>
        <dbReference type="Proteomes" id="UP000616839"/>
    </source>
</evidence>
<dbReference type="Gene3D" id="3.10.50.40">
    <property type="match status" value="2"/>
</dbReference>